<dbReference type="Proteomes" id="UP000722485">
    <property type="component" value="Unassembled WGS sequence"/>
</dbReference>
<dbReference type="FunFam" id="3.60.15.10:FF:000033">
    <property type="entry name" value="MBL fold metallo-hydrolase"/>
    <property type="match status" value="1"/>
</dbReference>
<dbReference type="GO" id="GO:0050313">
    <property type="term" value="F:sulfur dioxygenase activity"/>
    <property type="evidence" value="ECO:0007669"/>
    <property type="project" value="InterPro"/>
</dbReference>
<dbReference type="GO" id="GO:0046872">
    <property type="term" value="F:metal ion binding"/>
    <property type="evidence" value="ECO:0007669"/>
    <property type="project" value="UniProtKB-KW"/>
</dbReference>
<dbReference type="InterPro" id="IPR051682">
    <property type="entry name" value="Mito_Persulfide_Diox"/>
</dbReference>
<dbReference type="Gene3D" id="3.60.15.10">
    <property type="entry name" value="Ribonuclease Z/Hydroxyacylglutathione hydrolase-like"/>
    <property type="match status" value="1"/>
</dbReference>
<evidence type="ECO:0000313" key="4">
    <source>
        <dbReference type="Proteomes" id="UP000722485"/>
    </source>
</evidence>
<dbReference type="Pfam" id="PF00753">
    <property type="entry name" value="Lactamase_B"/>
    <property type="match status" value="1"/>
</dbReference>
<dbReference type="PANTHER" id="PTHR43084">
    <property type="entry name" value="PERSULFIDE DIOXYGENASE ETHE1"/>
    <property type="match status" value="1"/>
</dbReference>
<dbReference type="PANTHER" id="PTHR43084:SF1">
    <property type="entry name" value="PERSULFIDE DIOXYGENASE ETHE1, MITOCHONDRIAL"/>
    <property type="match status" value="1"/>
</dbReference>
<dbReference type="GO" id="GO:0070813">
    <property type="term" value="P:hydrogen sulfide metabolic process"/>
    <property type="evidence" value="ECO:0007669"/>
    <property type="project" value="TreeGrafter"/>
</dbReference>
<dbReference type="InterPro" id="IPR036866">
    <property type="entry name" value="RibonucZ/Hydroxyglut_hydro"/>
</dbReference>
<reference evidence="3" key="1">
    <citation type="submission" date="2020-03" db="EMBL/GenBank/DDBJ databases">
        <title>Draft Genome Sequence of Cylindrodendrum hubeiense.</title>
        <authorList>
            <person name="Buettner E."/>
            <person name="Kellner H."/>
        </authorList>
    </citation>
    <scope>NUCLEOTIDE SEQUENCE</scope>
    <source>
        <strain evidence="3">IHI 201604</strain>
    </source>
</reference>
<dbReference type="GO" id="GO:0006749">
    <property type="term" value="P:glutathione metabolic process"/>
    <property type="evidence" value="ECO:0007669"/>
    <property type="project" value="InterPro"/>
</dbReference>
<feature type="domain" description="Metallo-beta-lactamase" evidence="2">
    <location>
        <begin position="40"/>
        <end position="234"/>
    </location>
</feature>
<organism evidence="3 4">
    <name type="scientific">Cylindrodendrum hubeiense</name>
    <dbReference type="NCBI Taxonomy" id="595255"/>
    <lineage>
        <taxon>Eukaryota</taxon>
        <taxon>Fungi</taxon>
        <taxon>Dikarya</taxon>
        <taxon>Ascomycota</taxon>
        <taxon>Pezizomycotina</taxon>
        <taxon>Sordariomycetes</taxon>
        <taxon>Hypocreomycetidae</taxon>
        <taxon>Hypocreales</taxon>
        <taxon>Nectriaceae</taxon>
        <taxon>Cylindrodendrum</taxon>
    </lineage>
</organism>
<sequence>MRDLPTKSLQRATKDRASYSTEAAVAEEPTVHHVFESKTSTWQYIVADPSTLKAAIIDPVLDYDPSTLVVATRSADALLSLVKEKGYKVDWILETHAHADHLSSVSYLQKQLTKEQGYKPCVGIGKRIQQVQTLFGGKYGVPADEYGRVFDKLFDDDEVFNIGKLSGIAMHLPGHTPDHLGYKIGDNVFCGDSLFHADIGTARCDFPGGSASDLFNSGRRLLSLPDHVKIWIGHDYPPEERGDPVPWMTVQDHKAQNKHLKDGITEEEFVALRKERDATLGEPRLLHQSLQVNIRAGHLPKANAAGHRLLHVPMKQKGVEW</sequence>
<evidence type="ECO:0000313" key="3">
    <source>
        <dbReference type="EMBL" id="KAF7555588.1"/>
    </source>
</evidence>
<dbReference type="AlphaFoldDB" id="A0A9P5HKF7"/>
<comment type="caution">
    <text evidence="3">The sequence shown here is derived from an EMBL/GenBank/DDBJ whole genome shotgun (WGS) entry which is preliminary data.</text>
</comment>
<dbReference type="InterPro" id="IPR001279">
    <property type="entry name" value="Metallo-B-lactamas"/>
</dbReference>
<dbReference type="SMART" id="SM00849">
    <property type="entry name" value="Lactamase_B"/>
    <property type="match status" value="1"/>
</dbReference>
<accession>A0A9P5HKF7</accession>
<proteinExistence type="predicted"/>
<dbReference type="SUPFAM" id="SSF56281">
    <property type="entry name" value="Metallo-hydrolase/oxidoreductase"/>
    <property type="match status" value="1"/>
</dbReference>
<keyword evidence="1" id="KW-0479">Metal-binding</keyword>
<name>A0A9P5HKF7_9HYPO</name>
<evidence type="ECO:0000256" key="1">
    <source>
        <dbReference type="ARBA" id="ARBA00022723"/>
    </source>
</evidence>
<dbReference type="EMBL" id="JAANBB010000019">
    <property type="protein sequence ID" value="KAF7555588.1"/>
    <property type="molecule type" value="Genomic_DNA"/>
</dbReference>
<evidence type="ECO:0000259" key="2">
    <source>
        <dbReference type="SMART" id="SM00849"/>
    </source>
</evidence>
<dbReference type="CDD" id="cd07724">
    <property type="entry name" value="POD-like_MBL-fold"/>
    <property type="match status" value="1"/>
</dbReference>
<dbReference type="OrthoDB" id="449487at2759"/>
<keyword evidence="4" id="KW-1185">Reference proteome</keyword>
<dbReference type="InterPro" id="IPR044528">
    <property type="entry name" value="POD-like_MBL-fold"/>
</dbReference>
<protein>
    <recommendedName>
        <fullName evidence="2">Metallo-beta-lactamase domain-containing protein</fullName>
    </recommendedName>
</protein>
<gene>
    <name evidence="3" type="ORF">G7Z17_g2076</name>
</gene>